<accession>A0A0F9VXC5</accession>
<reference evidence="2" key="1">
    <citation type="journal article" date="2015" name="Nature">
        <title>Complex archaea that bridge the gap between prokaryotes and eukaryotes.</title>
        <authorList>
            <person name="Spang A."/>
            <person name="Saw J.H."/>
            <person name="Jorgensen S.L."/>
            <person name="Zaremba-Niedzwiedzka K."/>
            <person name="Martijn J."/>
            <person name="Lind A.E."/>
            <person name="van Eijk R."/>
            <person name="Schleper C."/>
            <person name="Guy L."/>
            <person name="Ettema T.J."/>
        </authorList>
    </citation>
    <scope>NUCLEOTIDE SEQUENCE</scope>
</reference>
<organism evidence="2">
    <name type="scientific">marine sediment metagenome</name>
    <dbReference type="NCBI Taxonomy" id="412755"/>
    <lineage>
        <taxon>unclassified sequences</taxon>
        <taxon>metagenomes</taxon>
        <taxon>ecological metagenomes</taxon>
    </lineage>
</organism>
<dbReference type="Gene3D" id="2.170.120.40">
    <property type="entry name" value="YbbR-like domain"/>
    <property type="match status" value="1"/>
</dbReference>
<dbReference type="AlphaFoldDB" id="A0A0F9VXC5"/>
<evidence type="ECO:0000313" key="2">
    <source>
        <dbReference type="EMBL" id="KKN70338.1"/>
    </source>
</evidence>
<protein>
    <recommendedName>
        <fullName evidence="3">YbbR-like domain-containing protein</fullName>
    </recommendedName>
</protein>
<evidence type="ECO:0000256" key="1">
    <source>
        <dbReference type="SAM" id="Phobius"/>
    </source>
</evidence>
<name>A0A0F9VXC5_9ZZZZ</name>
<dbReference type="EMBL" id="LAZR01000405">
    <property type="protein sequence ID" value="KKN70338.1"/>
    <property type="molecule type" value="Genomic_DNA"/>
</dbReference>
<sequence>MAKGPDYISDVKRFSGWWWWARTRSIFWVTVVTALIWIYADMEISESREFVVAIRLVAGRTARVVVREPNGQPLSITFLANGSRRSLDQFGRWLWENPGPIPCDLASHDLGGHEIPVTELLNQARDIVQRGLTVQQTTPDRIAFRIEALLTRELPVTLDVTGALADQVQIDPAKVTVTAAQSVWERIDQAGDEPVIKTVRQDLSKYAAGQPVTISVPLVAGIADQSVQVDPKTVSVTLTVSQLTDTKTFPVIVRLLHPVEWPTDTTWREYELQLQDPLAWRMDITIAGAKKDLDQLRPEDVHAFVELTEADKQPVDSWLDRTVRIRLPEGLHLRLVGQPLSVKFKLVKRTDAPAAP</sequence>
<dbReference type="InterPro" id="IPR053154">
    <property type="entry name" value="c-di-AMP_regulator"/>
</dbReference>
<dbReference type="PANTHER" id="PTHR37804">
    <property type="entry name" value="CDAA REGULATORY PROTEIN CDAR"/>
    <property type="match status" value="1"/>
</dbReference>
<dbReference type="PANTHER" id="PTHR37804:SF1">
    <property type="entry name" value="CDAA REGULATORY PROTEIN CDAR"/>
    <property type="match status" value="1"/>
</dbReference>
<feature type="transmembrane region" description="Helical" evidence="1">
    <location>
        <begin position="17"/>
        <end position="40"/>
    </location>
</feature>
<keyword evidence="1" id="KW-0472">Membrane</keyword>
<dbReference type="Pfam" id="PF07949">
    <property type="entry name" value="YbbR"/>
    <property type="match status" value="1"/>
</dbReference>
<proteinExistence type="predicted"/>
<keyword evidence="1" id="KW-1133">Transmembrane helix</keyword>
<keyword evidence="1" id="KW-0812">Transmembrane</keyword>
<gene>
    <name evidence="2" type="ORF">LCGC14_0432040</name>
</gene>
<evidence type="ECO:0008006" key="3">
    <source>
        <dbReference type="Google" id="ProtNLM"/>
    </source>
</evidence>
<comment type="caution">
    <text evidence="2">The sequence shown here is derived from an EMBL/GenBank/DDBJ whole genome shotgun (WGS) entry which is preliminary data.</text>
</comment>
<dbReference type="InterPro" id="IPR012505">
    <property type="entry name" value="YbbR"/>
</dbReference>